<proteinExistence type="predicted"/>
<reference evidence="1" key="1">
    <citation type="submission" date="2018-06" db="EMBL/GenBank/DDBJ databases">
        <authorList>
            <person name="Zhirakovskaya E."/>
        </authorList>
    </citation>
    <scope>NUCLEOTIDE SEQUENCE</scope>
</reference>
<sequence>MQGLHQLPTIIIGLEGLLVLTLNCVGTHQALITGFTTGISIQGLLIMGEN</sequence>
<gene>
    <name evidence="1" type="ORF">MNBD_GAMMA20-1626</name>
</gene>
<evidence type="ECO:0000313" key="1">
    <source>
        <dbReference type="EMBL" id="VAW96216.1"/>
    </source>
</evidence>
<feature type="non-terminal residue" evidence="1">
    <location>
        <position position="50"/>
    </location>
</feature>
<accession>A0A3B1ATY4</accession>
<dbReference type="EMBL" id="UOFU01000089">
    <property type="protein sequence ID" value="VAW96216.1"/>
    <property type="molecule type" value="Genomic_DNA"/>
</dbReference>
<name>A0A3B1ATY4_9ZZZZ</name>
<protein>
    <submittedName>
        <fullName evidence="1">Uncharacterized protein</fullName>
    </submittedName>
</protein>
<dbReference type="AlphaFoldDB" id="A0A3B1ATY4"/>
<organism evidence="1">
    <name type="scientific">hydrothermal vent metagenome</name>
    <dbReference type="NCBI Taxonomy" id="652676"/>
    <lineage>
        <taxon>unclassified sequences</taxon>
        <taxon>metagenomes</taxon>
        <taxon>ecological metagenomes</taxon>
    </lineage>
</organism>